<gene>
    <name evidence="1" type="ORF">GA0070558_1199</name>
</gene>
<dbReference type="InterPro" id="IPR029475">
    <property type="entry name" value="DUF6807"/>
</dbReference>
<name>A0A1C4WX17_9ACTN</name>
<evidence type="ECO:0000313" key="1">
    <source>
        <dbReference type="EMBL" id="SCF00421.1"/>
    </source>
</evidence>
<dbReference type="EMBL" id="FMCW01000019">
    <property type="protein sequence ID" value="SCF00421.1"/>
    <property type="molecule type" value="Genomic_DNA"/>
</dbReference>
<reference evidence="1 2" key="1">
    <citation type="submission" date="2016-06" db="EMBL/GenBank/DDBJ databases">
        <authorList>
            <person name="Kjaerup R.B."/>
            <person name="Dalgaard T.S."/>
            <person name="Juul-Madsen H.R."/>
        </authorList>
    </citation>
    <scope>NUCLEOTIDE SEQUENCE [LARGE SCALE GENOMIC DNA]</scope>
    <source>
        <strain evidence="1 2">DSM 45626</strain>
    </source>
</reference>
<dbReference type="Proteomes" id="UP000199375">
    <property type="component" value="Unassembled WGS sequence"/>
</dbReference>
<organism evidence="1 2">
    <name type="scientific">Micromonospora haikouensis</name>
    <dbReference type="NCBI Taxonomy" id="686309"/>
    <lineage>
        <taxon>Bacteria</taxon>
        <taxon>Bacillati</taxon>
        <taxon>Actinomycetota</taxon>
        <taxon>Actinomycetes</taxon>
        <taxon>Micromonosporales</taxon>
        <taxon>Micromonosporaceae</taxon>
        <taxon>Micromonospora</taxon>
    </lineage>
</organism>
<dbReference type="Pfam" id="PF14100">
    <property type="entry name" value="DUF6807"/>
    <property type="match status" value="1"/>
</dbReference>
<proteinExistence type="predicted"/>
<evidence type="ECO:0000313" key="2">
    <source>
        <dbReference type="Proteomes" id="UP000199375"/>
    </source>
</evidence>
<sequence>MTPGSPARLRVRHDIGTAVTVGVRDRDRDLVSYVYGAEPDPWECPAPFFHPVRTTAGNLVSAHRPHDHRWHKGVAMTISHLSGDNFWGGYSYVRGEGYQRLDNVGSLRHDAFSRFDVGDDRIDLTERVCWRSAGGRHWISEQRDIAVHDVDGPAGTWELTVATALTNVSGGRLEIGSPTVFGREAAGYSGFFWRGPRDLTGGTILAAGGLEGPGVMGRRAAWLAYTGPHDVVDAASTVVVVPDPAADDSPPVWFVRNEPFPAVNPSLAFAEEVALAAGATLRRRYRLVVADGAWDADRVEEYLKEHPW</sequence>
<accession>A0A1C4WX17</accession>
<dbReference type="AlphaFoldDB" id="A0A1C4WX17"/>
<dbReference type="RefSeq" id="WP_091282397.1">
    <property type="nucleotide sequence ID" value="NZ_FMCW01000019.1"/>
</dbReference>
<protein>
    <submittedName>
        <fullName evidence="1">Methane oxygenase PmoA</fullName>
    </submittedName>
</protein>